<sequence>MTLSILLLNLGLSFAALSALCLSLDRHHKDILRSKPGRSRIVLLRALGWTGLGLCLLIAGEAEGWDFGPVQWIGTLTGAGLALVLLVSYRPRSIGWAAAAAFGLAMTAGLLQRLA</sequence>
<feature type="transmembrane region" description="Helical" evidence="1">
    <location>
        <begin position="96"/>
        <end position="114"/>
    </location>
</feature>
<keyword evidence="3" id="KW-1185">Reference proteome</keyword>
<keyword evidence="1" id="KW-0472">Membrane</keyword>
<dbReference type="Pfam" id="PF11804">
    <property type="entry name" value="DUF3325"/>
    <property type="match status" value="1"/>
</dbReference>
<gene>
    <name evidence="2" type="ORF">SAMN04488125_1144</name>
</gene>
<feature type="transmembrane region" description="Helical" evidence="1">
    <location>
        <begin position="6"/>
        <end position="22"/>
    </location>
</feature>
<accession>A0A1I4HA40</accession>
<feature type="transmembrane region" description="Helical" evidence="1">
    <location>
        <begin position="72"/>
        <end position="89"/>
    </location>
</feature>
<name>A0A1I4HA40_9HYPH</name>
<evidence type="ECO:0000313" key="2">
    <source>
        <dbReference type="EMBL" id="SFL38640.1"/>
    </source>
</evidence>
<dbReference type="InterPro" id="IPR021762">
    <property type="entry name" value="DUF3325"/>
</dbReference>
<dbReference type="OrthoDB" id="6009065at2"/>
<dbReference type="EMBL" id="FOSV01000014">
    <property type="protein sequence ID" value="SFL38640.1"/>
    <property type="molecule type" value="Genomic_DNA"/>
</dbReference>
<keyword evidence="1" id="KW-1133">Transmembrane helix</keyword>
<reference evidence="3" key="1">
    <citation type="submission" date="2016-10" db="EMBL/GenBank/DDBJ databases">
        <authorList>
            <person name="Varghese N."/>
            <person name="Submissions S."/>
        </authorList>
    </citation>
    <scope>NUCLEOTIDE SEQUENCE [LARGE SCALE GENOMIC DNA]</scope>
    <source>
        <strain evidence="3">CGMCC 1.6474</strain>
    </source>
</reference>
<organism evidence="2 3">
    <name type="scientific">Methylorubrum salsuginis</name>
    <dbReference type="NCBI Taxonomy" id="414703"/>
    <lineage>
        <taxon>Bacteria</taxon>
        <taxon>Pseudomonadati</taxon>
        <taxon>Pseudomonadota</taxon>
        <taxon>Alphaproteobacteria</taxon>
        <taxon>Hyphomicrobiales</taxon>
        <taxon>Methylobacteriaceae</taxon>
        <taxon>Methylorubrum</taxon>
    </lineage>
</organism>
<evidence type="ECO:0000313" key="3">
    <source>
        <dbReference type="Proteomes" id="UP000198804"/>
    </source>
</evidence>
<dbReference type="AlphaFoldDB" id="A0A1I4HA40"/>
<feature type="transmembrane region" description="Helical" evidence="1">
    <location>
        <begin position="42"/>
        <end position="60"/>
    </location>
</feature>
<dbReference type="STRING" id="414703.SAMN04488125_1144"/>
<keyword evidence="1" id="KW-0812">Transmembrane</keyword>
<evidence type="ECO:0000256" key="1">
    <source>
        <dbReference type="SAM" id="Phobius"/>
    </source>
</evidence>
<protein>
    <recommendedName>
        <fullName evidence="4">Iron uptake protein</fullName>
    </recommendedName>
</protein>
<dbReference type="Proteomes" id="UP000198804">
    <property type="component" value="Unassembled WGS sequence"/>
</dbReference>
<dbReference type="RefSeq" id="WP_091948503.1">
    <property type="nucleotide sequence ID" value="NZ_FOSV01000014.1"/>
</dbReference>
<evidence type="ECO:0008006" key="4">
    <source>
        <dbReference type="Google" id="ProtNLM"/>
    </source>
</evidence>
<proteinExistence type="predicted"/>